<evidence type="ECO:0000256" key="1">
    <source>
        <dbReference type="ARBA" id="ARBA00007613"/>
    </source>
</evidence>
<evidence type="ECO:0000256" key="4">
    <source>
        <dbReference type="SAM" id="SignalP"/>
    </source>
</evidence>
<keyword evidence="2" id="KW-0175">Coiled coil</keyword>
<feature type="compositionally biased region" description="Low complexity" evidence="3">
    <location>
        <begin position="52"/>
        <end position="68"/>
    </location>
</feature>
<organism evidence="5 6">
    <name type="scientific">Sphingomonas immobilis</name>
    <dbReference type="NCBI Taxonomy" id="3063997"/>
    <lineage>
        <taxon>Bacteria</taxon>
        <taxon>Pseudomonadati</taxon>
        <taxon>Pseudomonadota</taxon>
        <taxon>Alphaproteobacteria</taxon>
        <taxon>Sphingomonadales</taxon>
        <taxon>Sphingomonadaceae</taxon>
        <taxon>Sphingomonas</taxon>
    </lineage>
</organism>
<dbReference type="RefSeq" id="WP_179563600.1">
    <property type="nucleotide sequence ID" value="NZ_JAUQSZ010000014.1"/>
</dbReference>
<dbReference type="InterPro" id="IPR003423">
    <property type="entry name" value="OMP_efflux"/>
</dbReference>
<sequence length="452" mass="46628">MYRTIAAVMVAATLASTAGAQTALPPGIPAANPSSQAADAFSLENALAAGGMPSAPSAAARNGAASGPEGNNPAPLPSVAAATAGVGAATAARRVAGLRPNPELQAQVENVAGTGVYKGLRSSETTVGVALPLELGGKRPARVALATARLTRAQVQAEIARADLRLRITQLYIEAAAAERRAEVLSEQAGIANNAFRVSSERVKAGDVGPIEQQRADVLRINAQVAADSAARQAQAARANLETLLAVQVTGPLDRAWFERIDGYGPPRPIDVEGTLALAAAEADVRTADAQVRVARSLRVPDLTVSTFARRLEATNDTAAVVGISIPIPFFNNGSAFVAQSRSEQTQAIALRNLAVVDTRQQIASAQTEVANAAATARAAGGPGLAAAQEAARIARIGWSQGKFDQIALLDAERTLSQTRQTYVDALAAYHDAQARLDRLTTPAPTISGDDR</sequence>
<gene>
    <name evidence="5" type="ORF">Q5H94_18195</name>
</gene>
<feature type="signal peptide" evidence="4">
    <location>
        <begin position="1"/>
        <end position="20"/>
    </location>
</feature>
<name>A0ABT9A4W7_9SPHN</name>
<dbReference type="InterPro" id="IPR010131">
    <property type="entry name" value="MdtP/NodT-like"/>
</dbReference>
<dbReference type="EMBL" id="JAUQSZ010000014">
    <property type="protein sequence ID" value="MDO7844265.1"/>
    <property type="molecule type" value="Genomic_DNA"/>
</dbReference>
<protein>
    <submittedName>
        <fullName evidence="5">TolC family protein</fullName>
    </submittedName>
</protein>
<accession>A0ABT9A4W7</accession>
<feature type="region of interest" description="Disordered" evidence="3">
    <location>
        <begin position="52"/>
        <end position="78"/>
    </location>
</feature>
<comment type="caution">
    <text evidence="5">The sequence shown here is derived from an EMBL/GenBank/DDBJ whole genome shotgun (WGS) entry which is preliminary data.</text>
</comment>
<dbReference type="Pfam" id="PF02321">
    <property type="entry name" value="OEP"/>
    <property type="match status" value="2"/>
</dbReference>
<evidence type="ECO:0000256" key="2">
    <source>
        <dbReference type="SAM" id="Coils"/>
    </source>
</evidence>
<evidence type="ECO:0000313" key="5">
    <source>
        <dbReference type="EMBL" id="MDO7844265.1"/>
    </source>
</evidence>
<dbReference type="PANTHER" id="PTHR30203:SF24">
    <property type="entry name" value="BLR4935 PROTEIN"/>
    <property type="match status" value="1"/>
</dbReference>
<feature type="coiled-coil region" evidence="2">
    <location>
        <begin position="161"/>
        <end position="188"/>
    </location>
</feature>
<evidence type="ECO:0000256" key="3">
    <source>
        <dbReference type="SAM" id="MobiDB-lite"/>
    </source>
</evidence>
<feature type="chain" id="PRO_5047099671" evidence="4">
    <location>
        <begin position="21"/>
        <end position="452"/>
    </location>
</feature>
<dbReference type="Proteomes" id="UP001176468">
    <property type="component" value="Unassembled WGS sequence"/>
</dbReference>
<dbReference type="Gene3D" id="1.20.1600.10">
    <property type="entry name" value="Outer membrane efflux proteins (OEP)"/>
    <property type="match status" value="1"/>
</dbReference>
<reference evidence="5" key="1">
    <citation type="submission" date="2023-07" db="EMBL/GenBank/DDBJ databases">
        <authorList>
            <person name="Kim M.K."/>
        </authorList>
    </citation>
    <scope>NUCLEOTIDE SEQUENCE</scope>
    <source>
        <strain evidence="5">CA1-15</strain>
    </source>
</reference>
<keyword evidence="6" id="KW-1185">Reference proteome</keyword>
<evidence type="ECO:0000313" key="6">
    <source>
        <dbReference type="Proteomes" id="UP001176468"/>
    </source>
</evidence>
<keyword evidence="4" id="KW-0732">Signal</keyword>
<dbReference type="SUPFAM" id="SSF56954">
    <property type="entry name" value="Outer membrane efflux proteins (OEP)"/>
    <property type="match status" value="1"/>
</dbReference>
<comment type="similarity">
    <text evidence="1">Belongs to the outer membrane factor (OMF) (TC 1.B.17) family.</text>
</comment>
<proteinExistence type="inferred from homology"/>
<dbReference type="PANTHER" id="PTHR30203">
    <property type="entry name" value="OUTER MEMBRANE CATION EFFLUX PROTEIN"/>
    <property type="match status" value="1"/>
</dbReference>